<dbReference type="RefSeq" id="WP_145077064.1">
    <property type="nucleotide sequence ID" value="NZ_CP036425.1"/>
</dbReference>
<gene>
    <name evidence="3" type="primary">higA-1</name>
    <name evidence="3" type="ORF">KS4_18260</name>
</gene>
<reference evidence="3 4" key="1">
    <citation type="submission" date="2019-02" db="EMBL/GenBank/DDBJ databases">
        <title>Deep-cultivation of Planctomycetes and their phenomic and genomic characterization uncovers novel biology.</title>
        <authorList>
            <person name="Wiegand S."/>
            <person name="Jogler M."/>
            <person name="Boedeker C."/>
            <person name="Pinto D."/>
            <person name="Vollmers J."/>
            <person name="Rivas-Marin E."/>
            <person name="Kohn T."/>
            <person name="Peeters S.H."/>
            <person name="Heuer A."/>
            <person name="Rast P."/>
            <person name="Oberbeckmann S."/>
            <person name="Bunk B."/>
            <person name="Jeske O."/>
            <person name="Meyerdierks A."/>
            <person name="Storesund J.E."/>
            <person name="Kallscheuer N."/>
            <person name="Luecker S."/>
            <person name="Lage O.M."/>
            <person name="Pohl T."/>
            <person name="Merkel B.J."/>
            <person name="Hornburger P."/>
            <person name="Mueller R.-W."/>
            <person name="Bruemmer F."/>
            <person name="Labrenz M."/>
            <person name="Spormann A.M."/>
            <person name="Op den Camp H."/>
            <person name="Overmann J."/>
            <person name="Amann R."/>
            <person name="Jetten M.S.M."/>
            <person name="Mascher T."/>
            <person name="Medema M.H."/>
            <person name="Devos D.P."/>
            <person name="Kaster A.-K."/>
            <person name="Ovreas L."/>
            <person name="Rohde M."/>
            <person name="Galperin M.Y."/>
            <person name="Jogler C."/>
        </authorList>
    </citation>
    <scope>NUCLEOTIDE SEQUENCE [LARGE SCALE GENOMIC DNA]</scope>
    <source>
        <strain evidence="3 4">KS4</strain>
    </source>
</reference>
<dbReference type="PROSITE" id="PS50943">
    <property type="entry name" value="HTH_CROC1"/>
    <property type="match status" value="1"/>
</dbReference>
<dbReference type="PANTHER" id="PTHR36924:SF1">
    <property type="entry name" value="ANTITOXIN HIGA-1"/>
    <property type="match status" value="1"/>
</dbReference>
<accession>A0A517YU77</accession>
<keyword evidence="4" id="KW-1185">Reference proteome</keyword>
<dbReference type="Gene3D" id="1.10.260.40">
    <property type="entry name" value="lambda repressor-like DNA-binding domains"/>
    <property type="match status" value="1"/>
</dbReference>
<dbReference type="SUPFAM" id="SSF47413">
    <property type="entry name" value="lambda repressor-like DNA-binding domains"/>
    <property type="match status" value="1"/>
</dbReference>
<sequence length="105" mass="11926">MAKKKKKQKDPSLLIHPGEILKSEFLDPMGISMYRLAKSIGVPQTRISNICLGRTSITADTALRLGKFFNMEPEFWSNLQTRYEFDLVLIENGDMLDGIETYQAA</sequence>
<proteinExistence type="predicted"/>
<evidence type="ECO:0000259" key="2">
    <source>
        <dbReference type="PROSITE" id="PS50943"/>
    </source>
</evidence>
<name>A0A517YU77_9BACT</name>
<dbReference type="AlphaFoldDB" id="A0A517YU77"/>
<dbReference type="InterPro" id="IPR010982">
    <property type="entry name" value="Lambda_DNA-bd_dom_sf"/>
</dbReference>
<dbReference type="KEGG" id="pcor:KS4_18260"/>
<dbReference type="InterPro" id="IPR001387">
    <property type="entry name" value="Cro/C1-type_HTH"/>
</dbReference>
<dbReference type="Proteomes" id="UP000317369">
    <property type="component" value="Chromosome"/>
</dbReference>
<dbReference type="InterPro" id="IPR013430">
    <property type="entry name" value="Toxin_antidote_HigA"/>
</dbReference>
<organism evidence="3 4">
    <name type="scientific">Poriferisphaera corsica</name>
    <dbReference type="NCBI Taxonomy" id="2528020"/>
    <lineage>
        <taxon>Bacteria</taxon>
        <taxon>Pseudomonadati</taxon>
        <taxon>Planctomycetota</taxon>
        <taxon>Phycisphaerae</taxon>
        <taxon>Phycisphaerales</taxon>
        <taxon>Phycisphaeraceae</taxon>
        <taxon>Poriferisphaera</taxon>
    </lineage>
</organism>
<dbReference type="SMART" id="SM00530">
    <property type="entry name" value="HTH_XRE"/>
    <property type="match status" value="1"/>
</dbReference>
<evidence type="ECO:0000313" key="4">
    <source>
        <dbReference type="Proteomes" id="UP000317369"/>
    </source>
</evidence>
<dbReference type="OrthoDB" id="3174593at2"/>
<keyword evidence="1" id="KW-0238">DNA-binding</keyword>
<dbReference type="GO" id="GO:0003677">
    <property type="term" value="F:DNA binding"/>
    <property type="evidence" value="ECO:0007669"/>
    <property type="project" value="UniProtKB-KW"/>
</dbReference>
<evidence type="ECO:0000256" key="1">
    <source>
        <dbReference type="ARBA" id="ARBA00023125"/>
    </source>
</evidence>
<feature type="domain" description="HTH cro/C1-type" evidence="2">
    <location>
        <begin position="30"/>
        <end position="76"/>
    </location>
</feature>
<protein>
    <submittedName>
        <fullName evidence="3">Antitoxin HigA-1</fullName>
    </submittedName>
</protein>
<dbReference type="EMBL" id="CP036425">
    <property type="protein sequence ID" value="QDU33769.1"/>
    <property type="molecule type" value="Genomic_DNA"/>
</dbReference>
<dbReference type="Pfam" id="PF01381">
    <property type="entry name" value="HTH_3"/>
    <property type="match status" value="1"/>
</dbReference>
<evidence type="ECO:0000313" key="3">
    <source>
        <dbReference type="EMBL" id="QDU33769.1"/>
    </source>
</evidence>
<dbReference type="NCBIfam" id="TIGR02607">
    <property type="entry name" value="antidote_HigA"/>
    <property type="match status" value="1"/>
</dbReference>
<dbReference type="PANTHER" id="PTHR36924">
    <property type="entry name" value="ANTITOXIN HIGA-1"/>
    <property type="match status" value="1"/>
</dbReference>
<dbReference type="CDD" id="cd00093">
    <property type="entry name" value="HTH_XRE"/>
    <property type="match status" value="1"/>
</dbReference>